<dbReference type="KEGG" id="ifn:GM661_10735"/>
<sequence>MSKKTPMRKCVACGARRPKNELIRVVYNKSNKQVCLDKDGKAPGRGAYICPDQDCLLKARKANKFSRAFKISISDEIYNHLMEEIGIMDD</sequence>
<evidence type="ECO:0000313" key="3">
    <source>
        <dbReference type="Proteomes" id="UP000665020"/>
    </source>
</evidence>
<dbReference type="SUPFAM" id="SSF64376">
    <property type="entry name" value="YlxR-like"/>
    <property type="match status" value="1"/>
</dbReference>
<organism evidence="2 3">
    <name type="scientific">Iocasia fonsfrigidae</name>
    <dbReference type="NCBI Taxonomy" id="2682810"/>
    <lineage>
        <taxon>Bacteria</taxon>
        <taxon>Bacillati</taxon>
        <taxon>Bacillota</taxon>
        <taxon>Clostridia</taxon>
        <taxon>Halanaerobiales</taxon>
        <taxon>Halanaerobiaceae</taxon>
        <taxon>Iocasia</taxon>
    </lineage>
</organism>
<proteinExistence type="predicted"/>
<dbReference type="EMBL" id="CP046640">
    <property type="protein sequence ID" value="QTL98412.1"/>
    <property type="molecule type" value="Genomic_DNA"/>
</dbReference>
<dbReference type="AlphaFoldDB" id="A0A8A7KKN2"/>
<dbReference type="Gene3D" id="3.30.1230.10">
    <property type="entry name" value="YlxR-like"/>
    <property type="match status" value="1"/>
</dbReference>
<reference evidence="2" key="1">
    <citation type="submission" date="2019-12" db="EMBL/GenBank/DDBJ databases">
        <authorList>
            <person name="zhang j."/>
            <person name="sun C.M."/>
        </authorList>
    </citation>
    <scope>NUCLEOTIDE SEQUENCE</scope>
    <source>
        <strain evidence="2">NS-1</strain>
    </source>
</reference>
<name>A0A8A7KKN2_9FIRM</name>
<keyword evidence="3" id="KW-1185">Reference proteome</keyword>
<dbReference type="InterPro" id="IPR037465">
    <property type="entry name" value="YlxR"/>
</dbReference>
<accession>A0A8A7KKN2</accession>
<gene>
    <name evidence="2" type="ORF">GM661_10735</name>
</gene>
<dbReference type="InterPro" id="IPR007393">
    <property type="entry name" value="YlxR_dom"/>
</dbReference>
<dbReference type="PANTHER" id="PTHR34215">
    <property type="entry name" value="BLL0784 PROTEIN"/>
    <property type="match status" value="1"/>
</dbReference>
<dbReference type="InterPro" id="IPR035931">
    <property type="entry name" value="YlxR-like_sf"/>
</dbReference>
<dbReference type="CDD" id="cd00279">
    <property type="entry name" value="YlxR"/>
    <property type="match status" value="1"/>
</dbReference>
<evidence type="ECO:0000313" key="2">
    <source>
        <dbReference type="EMBL" id="QTL98412.1"/>
    </source>
</evidence>
<dbReference type="Proteomes" id="UP000665020">
    <property type="component" value="Chromosome"/>
</dbReference>
<dbReference type="RefSeq" id="WP_230866845.1">
    <property type="nucleotide sequence ID" value="NZ_CP046640.1"/>
</dbReference>
<evidence type="ECO:0000259" key="1">
    <source>
        <dbReference type="Pfam" id="PF04296"/>
    </source>
</evidence>
<feature type="domain" description="YlxR" evidence="1">
    <location>
        <begin position="8"/>
        <end position="81"/>
    </location>
</feature>
<dbReference type="Pfam" id="PF04296">
    <property type="entry name" value="YlxR"/>
    <property type="match status" value="1"/>
</dbReference>
<dbReference type="PANTHER" id="PTHR34215:SF1">
    <property type="entry name" value="YLXR DOMAIN-CONTAINING PROTEIN"/>
    <property type="match status" value="1"/>
</dbReference>
<dbReference type="NCBIfam" id="NF047356">
    <property type="entry name" value="RNA_bind_RnpM"/>
    <property type="match status" value="1"/>
</dbReference>
<protein>
    <submittedName>
        <fullName evidence="2">DUF448 domain-containing protein</fullName>
    </submittedName>
</protein>